<organism evidence="2 3">
    <name type="scientific">Zootermopsis nevadensis</name>
    <name type="common">Dampwood termite</name>
    <dbReference type="NCBI Taxonomy" id="136037"/>
    <lineage>
        <taxon>Eukaryota</taxon>
        <taxon>Metazoa</taxon>
        <taxon>Ecdysozoa</taxon>
        <taxon>Arthropoda</taxon>
        <taxon>Hexapoda</taxon>
        <taxon>Insecta</taxon>
        <taxon>Pterygota</taxon>
        <taxon>Neoptera</taxon>
        <taxon>Polyneoptera</taxon>
        <taxon>Dictyoptera</taxon>
        <taxon>Blattodea</taxon>
        <taxon>Blattoidea</taxon>
        <taxon>Termitoidae</taxon>
        <taxon>Termopsidae</taxon>
        <taxon>Zootermopsis</taxon>
    </lineage>
</organism>
<evidence type="ECO:0000313" key="2">
    <source>
        <dbReference type="EMBL" id="KDR14563.1"/>
    </source>
</evidence>
<name>A0A067QYJ2_ZOONE</name>
<reference evidence="2 3" key="1">
    <citation type="journal article" date="2014" name="Nat. Commun.">
        <title>Molecular traces of alternative social organization in a termite genome.</title>
        <authorList>
            <person name="Terrapon N."/>
            <person name="Li C."/>
            <person name="Robertson H.M."/>
            <person name="Ji L."/>
            <person name="Meng X."/>
            <person name="Booth W."/>
            <person name="Chen Z."/>
            <person name="Childers C.P."/>
            <person name="Glastad K.M."/>
            <person name="Gokhale K."/>
            <person name="Gowin J."/>
            <person name="Gronenberg W."/>
            <person name="Hermansen R.A."/>
            <person name="Hu H."/>
            <person name="Hunt B.G."/>
            <person name="Huylmans A.K."/>
            <person name="Khalil S.M."/>
            <person name="Mitchell R.D."/>
            <person name="Munoz-Torres M.C."/>
            <person name="Mustard J.A."/>
            <person name="Pan H."/>
            <person name="Reese J.T."/>
            <person name="Scharf M.E."/>
            <person name="Sun F."/>
            <person name="Vogel H."/>
            <person name="Xiao J."/>
            <person name="Yang W."/>
            <person name="Yang Z."/>
            <person name="Yang Z."/>
            <person name="Zhou J."/>
            <person name="Zhu J."/>
            <person name="Brent C.S."/>
            <person name="Elsik C.G."/>
            <person name="Goodisman M.A."/>
            <person name="Liberles D.A."/>
            <person name="Roe R.M."/>
            <person name="Vargo E.L."/>
            <person name="Vilcinskas A."/>
            <person name="Wang J."/>
            <person name="Bornberg-Bauer E."/>
            <person name="Korb J."/>
            <person name="Zhang G."/>
            <person name="Liebig J."/>
        </authorList>
    </citation>
    <scope>NUCLEOTIDE SEQUENCE [LARGE SCALE GENOMIC DNA]</scope>
    <source>
        <tissue evidence="2">Whole organism</tissue>
    </source>
</reference>
<protein>
    <submittedName>
        <fullName evidence="2">Uncharacterized protein</fullName>
    </submittedName>
</protein>
<dbReference type="Proteomes" id="UP000027135">
    <property type="component" value="Unassembled WGS sequence"/>
</dbReference>
<feature type="compositionally biased region" description="Basic and acidic residues" evidence="1">
    <location>
        <begin position="1"/>
        <end position="28"/>
    </location>
</feature>
<proteinExistence type="predicted"/>
<dbReference type="AlphaFoldDB" id="A0A067QYJ2"/>
<dbReference type="EMBL" id="KK852872">
    <property type="protein sequence ID" value="KDR14563.1"/>
    <property type="molecule type" value="Genomic_DNA"/>
</dbReference>
<gene>
    <name evidence="2" type="ORF">L798_11295</name>
</gene>
<sequence length="84" mass="9901">MEEERLPKERKTETRMERRNYKNNDRVETTSGRMGNREERKKILGTGRPKKQKKKTRIAPKFLNKTGGSAIRLYIIDVTISSLH</sequence>
<accession>A0A067QYJ2</accession>
<evidence type="ECO:0000256" key="1">
    <source>
        <dbReference type="SAM" id="MobiDB-lite"/>
    </source>
</evidence>
<evidence type="ECO:0000313" key="3">
    <source>
        <dbReference type="Proteomes" id="UP000027135"/>
    </source>
</evidence>
<keyword evidence="3" id="KW-1185">Reference proteome</keyword>
<feature type="region of interest" description="Disordered" evidence="1">
    <location>
        <begin position="1"/>
        <end position="56"/>
    </location>
</feature>
<dbReference type="InParanoid" id="A0A067QYJ2"/>